<organism evidence="4 5">
    <name type="scientific">Streptomyces hazeniae</name>
    <dbReference type="NCBI Taxonomy" id="3075538"/>
    <lineage>
        <taxon>Bacteria</taxon>
        <taxon>Bacillati</taxon>
        <taxon>Actinomycetota</taxon>
        <taxon>Actinomycetes</taxon>
        <taxon>Kitasatosporales</taxon>
        <taxon>Streptomycetaceae</taxon>
        <taxon>Streptomyces</taxon>
    </lineage>
</organism>
<name>A0ABU2NT57_9ACTN</name>
<dbReference type="EC" id="3.1.3.16" evidence="4"/>
<proteinExistence type="predicted"/>
<dbReference type="EMBL" id="JAVREQ010000013">
    <property type="protein sequence ID" value="MDT0380159.1"/>
    <property type="molecule type" value="Genomic_DNA"/>
</dbReference>
<keyword evidence="2" id="KW-0812">Transmembrane</keyword>
<dbReference type="SMART" id="SM00331">
    <property type="entry name" value="PP2C_SIG"/>
    <property type="match status" value="1"/>
</dbReference>
<dbReference type="Pfam" id="PF07228">
    <property type="entry name" value="SpoIIE"/>
    <property type="match status" value="1"/>
</dbReference>
<accession>A0ABU2NT57</accession>
<keyword evidence="2" id="KW-1133">Transmembrane helix</keyword>
<dbReference type="SUPFAM" id="SSF81606">
    <property type="entry name" value="PP2C-like"/>
    <property type="match status" value="1"/>
</dbReference>
<feature type="domain" description="PPM-type phosphatase" evidence="3">
    <location>
        <begin position="126"/>
        <end position="350"/>
    </location>
</feature>
<sequence>MLPWILLVVVALMEVGDDIGDAPNLRAGSLLSPVPALAAIRGSPRRVLAVSVVALFVGLAATLIDADDGPFYHGTVVGAVFVVSVASLMAASARERQEAQLTQVQRVAEAAQLALLPPMPRQAGGLRFEARYVAAESEARIGGDLYEAVVEGDRIRLIIGDVRGKGLPAIRTASAVLGAFREAAHHEPNVSRVALRCSEAVARLEKEPGDSYTGTQDGSELFVTAVLLEIDGPKLCMVNLGHPPPLLMNGRAARFVGPEDALPPLGLAHLFAGDFPASVREWEPGERLLLYTDGIDEARDAGGRFFPLLPVAETLLRTPIEVLPDRLLAAVDRHTGRELRDDAAVVAVEWCEASDRLPHSQAAPG</sequence>
<gene>
    <name evidence="4" type="ORF">RM572_15470</name>
</gene>
<evidence type="ECO:0000313" key="4">
    <source>
        <dbReference type="EMBL" id="MDT0380159.1"/>
    </source>
</evidence>
<feature type="transmembrane region" description="Helical" evidence="2">
    <location>
        <begin position="70"/>
        <end position="91"/>
    </location>
</feature>
<keyword evidence="5" id="KW-1185">Reference proteome</keyword>
<protein>
    <submittedName>
        <fullName evidence="4">PP2C family protein-serine/threonine phosphatase</fullName>
        <ecNumber evidence="4">3.1.3.16</ecNumber>
    </submittedName>
</protein>
<evidence type="ECO:0000256" key="2">
    <source>
        <dbReference type="SAM" id="Phobius"/>
    </source>
</evidence>
<reference evidence="5" key="1">
    <citation type="submission" date="2023-07" db="EMBL/GenBank/DDBJ databases">
        <title>30 novel species of actinomycetes from the DSMZ collection.</title>
        <authorList>
            <person name="Nouioui I."/>
        </authorList>
    </citation>
    <scope>NUCLEOTIDE SEQUENCE [LARGE SCALE GENOMIC DNA]</scope>
    <source>
        <strain evidence="5">DSM 42041</strain>
    </source>
</reference>
<dbReference type="PANTHER" id="PTHR43156">
    <property type="entry name" value="STAGE II SPORULATION PROTEIN E-RELATED"/>
    <property type="match status" value="1"/>
</dbReference>
<evidence type="ECO:0000259" key="3">
    <source>
        <dbReference type="SMART" id="SM00331"/>
    </source>
</evidence>
<dbReference type="InterPro" id="IPR052016">
    <property type="entry name" value="Bact_Sigma-Reg"/>
</dbReference>
<keyword evidence="2" id="KW-0472">Membrane</keyword>
<dbReference type="RefSeq" id="WP_311673940.1">
    <property type="nucleotide sequence ID" value="NZ_JAVREQ010000013.1"/>
</dbReference>
<dbReference type="GO" id="GO:0004722">
    <property type="term" value="F:protein serine/threonine phosphatase activity"/>
    <property type="evidence" value="ECO:0007669"/>
    <property type="project" value="UniProtKB-EC"/>
</dbReference>
<feature type="transmembrane region" description="Helical" evidence="2">
    <location>
        <begin position="47"/>
        <end position="64"/>
    </location>
</feature>
<dbReference type="Gene3D" id="3.60.40.10">
    <property type="entry name" value="PPM-type phosphatase domain"/>
    <property type="match status" value="1"/>
</dbReference>
<keyword evidence="1 4" id="KW-0378">Hydrolase</keyword>
<comment type="caution">
    <text evidence="4">The sequence shown here is derived from an EMBL/GenBank/DDBJ whole genome shotgun (WGS) entry which is preliminary data.</text>
</comment>
<dbReference type="Proteomes" id="UP001183414">
    <property type="component" value="Unassembled WGS sequence"/>
</dbReference>
<dbReference type="InterPro" id="IPR036457">
    <property type="entry name" value="PPM-type-like_dom_sf"/>
</dbReference>
<dbReference type="InterPro" id="IPR001932">
    <property type="entry name" value="PPM-type_phosphatase-like_dom"/>
</dbReference>
<dbReference type="PANTHER" id="PTHR43156:SF2">
    <property type="entry name" value="STAGE II SPORULATION PROTEIN E"/>
    <property type="match status" value="1"/>
</dbReference>
<evidence type="ECO:0000313" key="5">
    <source>
        <dbReference type="Proteomes" id="UP001183414"/>
    </source>
</evidence>
<evidence type="ECO:0000256" key="1">
    <source>
        <dbReference type="ARBA" id="ARBA00022801"/>
    </source>
</evidence>